<dbReference type="InterPro" id="IPR009061">
    <property type="entry name" value="DNA-bd_dom_put_sf"/>
</dbReference>
<dbReference type="PROSITE" id="PS50937">
    <property type="entry name" value="HTH_MERR_2"/>
    <property type="match status" value="1"/>
</dbReference>
<evidence type="ECO:0000256" key="3">
    <source>
        <dbReference type="ARBA" id="ARBA00023125"/>
    </source>
</evidence>
<organism evidence="6 7">
    <name type="scientific">Clostridium neonatale</name>
    <dbReference type="NCBI Taxonomy" id="137838"/>
    <lineage>
        <taxon>Bacteria</taxon>
        <taxon>Bacillati</taxon>
        <taxon>Bacillota</taxon>
        <taxon>Clostridia</taxon>
        <taxon>Eubacteriales</taxon>
        <taxon>Clostridiaceae</taxon>
        <taxon>Clostridium</taxon>
    </lineage>
</organism>
<keyword evidence="4" id="KW-0804">Transcription</keyword>
<feature type="domain" description="HTH merR-type" evidence="5">
    <location>
        <begin position="7"/>
        <end position="77"/>
    </location>
</feature>
<dbReference type="OrthoDB" id="9773308at2"/>
<dbReference type="InterPro" id="IPR047057">
    <property type="entry name" value="MerR_fam"/>
</dbReference>
<dbReference type="Gene3D" id="1.10.1660.10">
    <property type="match status" value="1"/>
</dbReference>
<evidence type="ECO:0000256" key="2">
    <source>
        <dbReference type="ARBA" id="ARBA00023015"/>
    </source>
</evidence>
<dbReference type="Pfam" id="PF06445">
    <property type="entry name" value="GyrI-like"/>
    <property type="match status" value="1"/>
</dbReference>
<dbReference type="STRING" id="137838.GCA_001458595_03452"/>
<dbReference type="PANTHER" id="PTHR30204:SF69">
    <property type="entry name" value="MERR-FAMILY TRANSCRIPTIONAL REGULATOR"/>
    <property type="match status" value="1"/>
</dbReference>
<dbReference type="InterPro" id="IPR029442">
    <property type="entry name" value="GyrI-like"/>
</dbReference>
<evidence type="ECO:0000259" key="5">
    <source>
        <dbReference type="PROSITE" id="PS50937"/>
    </source>
</evidence>
<dbReference type="AlphaFoldDB" id="A0A2A7MLK1"/>
<dbReference type="PROSITE" id="PS00552">
    <property type="entry name" value="HTH_MERR_1"/>
    <property type="match status" value="1"/>
</dbReference>
<dbReference type="Proteomes" id="UP000220840">
    <property type="component" value="Unassembled WGS sequence"/>
</dbReference>
<dbReference type="GO" id="GO:0003677">
    <property type="term" value="F:DNA binding"/>
    <property type="evidence" value="ECO:0007669"/>
    <property type="project" value="UniProtKB-KW"/>
</dbReference>
<dbReference type="SUPFAM" id="SSF55136">
    <property type="entry name" value="Probable bacterial effector-binding domain"/>
    <property type="match status" value="1"/>
</dbReference>
<evidence type="ECO:0000256" key="4">
    <source>
        <dbReference type="ARBA" id="ARBA00023163"/>
    </source>
</evidence>
<dbReference type="RefSeq" id="WP_058296134.1">
    <property type="nucleotide sequence ID" value="NZ_CAMRXB010000031.1"/>
</dbReference>
<dbReference type="PANTHER" id="PTHR30204">
    <property type="entry name" value="REDOX-CYCLING DRUG-SENSING TRANSCRIPTIONAL ACTIVATOR SOXR"/>
    <property type="match status" value="1"/>
</dbReference>
<evidence type="ECO:0000313" key="7">
    <source>
        <dbReference type="Proteomes" id="UP000220840"/>
    </source>
</evidence>
<dbReference type="InterPro" id="IPR000551">
    <property type="entry name" value="MerR-type_HTH_dom"/>
</dbReference>
<dbReference type="SMART" id="SM00422">
    <property type="entry name" value="HTH_MERR"/>
    <property type="match status" value="1"/>
</dbReference>
<proteinExistence type="predicted"/>
<keyword evidence="1" id="KW-0678">Repressor</keyword>
<accession>A0A2A7MLK1</accession>
<sequence length="280" mass="32895">MINNREYYQIGDVSKICNISVKTLRYYDEIGLLKPNKIDIQSNYRYYTNDQLTLVIVIKHFKEAGFSLKEIKKLLGRENLEYNEQKIKDKCIEIDNKINDLIRVKEKLQFCINIKQEKREEDTSNKPKFEIKEIPVSYVAYLRSVGGSSQKEFSVRYCNLISLMEKNKFHLIKNVMAVYYDDCIAFEDKEKTEYDIEVCAPVSENKEIPGLVRKFGGFKALTTIHYGSYNNMIDTYRKMIEYINENNYEICGPAVDNYLVDIISTCDEMNYVTELIIPIK</sequence>
<dbReference type="Pfam" id="PF13411">
    <property type="entry name" value="MerR_1"/>
    <property type="match status" value="1"/>
</dbReference>
<keyword evidence="7" id="KW-1185">Reference proteome</keyword>
<evidence type="ECO:0000313" key="6">
    <source>
        <dbReference type="EMBL" id="PEG31988.1"/>
    </source>
</evidence>
<keyword evidence="2" id="KW-0805">Transcription regulation</keyword>
<dbReference type="GO" id="GO:0003700">
    <property type="term" value="F:DNA-binding transcription factor activity"/>
    <property type="evidence" value="ECO:0007669"/>
    <property type="project" value="InterPro"/>
</dbReference>
<gene>
    <name evidence="6" type="ORF">CQ394_09880</name>
</gene>
<protein>
    <submittedName>
        <fullName evidence="6">MerR family transcriptional regulator</fullName>
    </submittedName>
</protein>
<dbReference type="CDD" id="cd01107">
    <property type="entry name" value="HTH_BmrR"/>
    <property type="match status" value="1"/>
</dbReference>
<dbReference type="EMBL" id="PDCJ01000001">
    <property type="protein sequence ID" value="PEG31988.1"/>
    <property type="molecule type" value="Genomic_DNA"/>
</dbReference>
<dbReference type="SMART" id="SM00871">
    <property type="entry name" value="AraC_E_bind"/>
    <property type="match status" value="1"/>
</dbReference>
<dbReference type="Gene3D" id="3.20.80.10">
    <property type="entry name" value="Regulatory factor, effector binding domain"/>
    <property type="match status" value="1"/>
</dbReference>
<reference evidence="6 7" key="1">
    <citation type="submission" date="2017-10" db="EMBL/GenBank/DDBJ databases">
        <title>Effective Description of Clostridium neonatale sp. nov. linked to necrotizing enterocolitis in neonates and a clarification of species assignable to the genus Clostridium (Prazmowski 1880) emend. Lawson and Rainey 2016.</title>
        <authorList>
            <person name="Bernard K."/>
            <person name="Burdz T."/>
            <person name="Wiebe D."/>
            <person name="Balcewich B."/>
            <person name="Alfa M."/>
            <person name="Bernier A.-M."/>
        </authorList>
    </citation>
    <scope>NUCLEOTIDE SEQUENCE [LARGE SCALE GENOMIC DNA]</scope>
    <source>
        <strain evidence="6 7">LCDC99A005</strain>
    </source>
</reference>
<name>A0A2A7MLK1_9CLOT</name>
<dbReference type="InterPro" id="IPR011256">
    <property type="entry name" value="Reg_factor_effector_dom_sf"/>
</dbReference>
<keyword evidence="3" id="KW-0238">DNA-binding</keyword>
<dbReference type="SUPFAM" id="SSF46955">
    <property type="entry name" value="Putative DNA-binding domain"/>
    <property type="match status" value="1"/>
</dbReference>
<comment type="caution">
    <text evidence="6">The sequence shown here is derived from an EMBL/GenBank/DDBJ whole genome shotgun (WGS) entry which is preliminary data.</text>
</comment>
<evidence type="ECO:0000256" key="1">
    <source>
        <dbReference type="ARBA" id="ARBA00022491"/>
    </source>
</evidence>
<dbReference type="InterPro" id="IPR010499">
    <property type="entry name" value="AraC_E-bd"/>
</dbReference>